<dbReference type="RefSeq" id="WP_394827899.1">
    <property type="nucleotide sequence ID" value="NZ_CP089984.1"/>
</dbReference>
<dbReference type="SUPFAM" id="SSF63825">
    <property type="entry name" value="YWTD domain"/>
    <property type="match status" value="1"/>
</dbReference>
<evidence type="ECO:0000313" key="2">
    <source>
        <dbReference type="EMBL" id="WXB18257.1"/>
    </source>
</evidence>
<protein>
    <recommendedName>
        <fullName evidence="4">DUF5050 domain-containing protein</fullName>
    </recommendedName>
</protein>
<sequence length="450" mass="47826">MRSPRSHRLDGTGDQREGMTVMTRSRARQWVCAFAGSAMVAACVTNQLTGTCFDNATCPDRAPPGPADADGDVVARDPEGPPRDCPGIDLRADPNNCGTCGHSCFGGPCAGGTCLPVKMAAIPGANGLALAHGGVVVTVMDFVEQGRGVFYVPPDLDGGIVQLGTDRAYSPSSDGVHACWVAEHGVPYSLPDGGQTCCVIAQHISCSLLDGGSRVSMYDDASPYPHPGSPLIHDGYVYWFTNRDKGTLQRASLSGDASTTTLGVIDDRAVYNVVLDGDRLFWLAYPRDGAMLATASLDDGSVTEARDVARLEIPMIWAFAVAGNVGYVAAGDNQNDKTKGGIYRIPMDADGGAATPLLRQSLGSSRLAIDKSHIYYTDGSRGILYRIPIPTSIPDGGFVPGMDGGQEAIVHGQDDLRDIRVDDRFVYWLSIATSGRQGEERRDYLMRMAK</sequence>
<gene>
    <name evidence="2" type="ORF">LZC94_13460</name>
</gene>
<feature type="region of interest" description="Disordered" evidence="1">
    <location>
        <begin position="1"/>
        <end position="21"/>
    </location>
</feature>
<accession>A0ABZ2M6X1</accession>
<reference evidence="2 3" key="1">
    <citation type="submission" date="2021-12" db="EMBL/GenBank/DDBJ databases">
        <title>Discovery of the Pendulisporaceae a myxobacterial family with distinct sporulation behavior and unique specialized metabolism.</title>
        <authorList>
            <person name="Garcia R."/>
            <person name="Popoff A."/>
            <person name="Bader C.D."/>
            <person name="Loehr J."/>
            <person name="Walesch S."/>
            <person name="Walt C."/>
            <person name="Boldt J."/>
            <person name="Bunk B."/>
            <person name="Haeckl F.J.F.P.J."/>
            <person name="Gunesch A.P."/>
            <person name="Birkelbach J."/>
            <person name="Nuebel U."/>
            <person name="Pietschmann T."/>
            <person name="Bach T."/>
            <person name="Mueller R."/>
        </authorList>
    </citation>
    <scope>NUCLEOTIDE SEQUENCE [LARGE SCALE GENOMIC DNA]</scope>
    <source>
        <strain evidence="2 3">MSr11954</strain>
    </source>
</reference>
<keyword evidence="3" id="KW-1185">Reference proteome</keyword>
<name>A0ABZ2M6X1_9BACT</name>
<dbReference type="Proteomes" id="UP001370348">
    <property type="component" value="Chromosome"/>
</dbReference>
<evidence type="ECO:0000256" key="1">
    <source>
        <dbReference type="SAM" id="MobiDB-lite"/>
    </source>
</evidence>
<evidence type="ECO:0000313" key="3">
    <source>
        <dbReference type="Proteomes" id="UP001370348"/>
    </source>
</evidence>
<evidence type="ECO:0008006" key="4">
    <source>
        <dbReference type="Google" id="ProtNLM"/>
    </source>
</evidence>
<feature type="compositionally biased region" description="Basic and acidic residues" evidence="1">
    <location>
        <begin position="7"/>
        <end position="17"/>
    </location>
</feature>
<organism evidence="2 3">
    <name type="scientific">Pendulispora albinea</name>
    <dbReference type="NCBI Taxonomy" id="2741071"/>
    <lineage>
        <taxon>Bacteria</taxon>
        <taxon>Pseudomonadati</taxon>
        <taxon>Myxococcota</taxon>
        <taxon>Myxococcia</taxon>
        <taxon>Myxococcales</taxon>
        <taxon>Sorangiineae</taxon>
        <taxon>Pendulisporaceae</taxon>
        <taxon>Pendulispora</taxon>
    </lineage>
</organism>
<dbReference type="EMBL" id="CP089984">
    <property type="protein sequence ID" value="WXB18257.1"/>
    <property type="molecule type" value="Genomic_DNA"/>
</dbReference>
<proteinExistence type="predicted"/>